<dbReference type="Pfam" id="PF01754">
    <property type="entry name" value="zf-A20"/>
    <property type="match status" value="1"/>
</dbReference>
<dbReference type="EMBL" id="JABFUD020000004">
    <property type="protein sequence ID" value="KAI5081443.1"/>
    <property type="molecule type" value="Genomic_DNA"/>
</dbReference>
<keyword evidence="2" id="KW-0479">Metal-binding</keyword>
<feature type="domain" description="AN1-type" evidence="8">
    <location>
        <begin position="111"/>
        <end position="157"/>
    </location>
</feature>
<evidence type="ECO:0000256" key="3">
    <source>
        <dbReference type="ARBA" id="ARBA00022771"/>
    </source>
</evidence>
<keyword evidence="3 5" id="KW-0863">Zinc-finger</keyword>
<dbReference type="SUPFAM" id="SSF57716">
    <property type="entry name" value="Glucocorticoid receptor-like (DNA-binding domain)"/>
    <property type="match status" value="1"/>
</dbReference>
<dbReference type="SUPFAM" id="SSF118310">
    <property type="entry name" value="AN1-like Zinc finger"/>
    <property type="match status" value="1"/>
</dbReference>
<evidence type="ECO:0000313" key="9">
    <source>
        <dbReference type="EMBL" id="KAI5081443.1"/>
    </source>
</evidence>
<evidence type="ECO:0000256" key="5">
    <source>
        <dbReference type="PROSITE-ProRule" id="PRU00449"/>
    </source>
</evidence>
<feature type="domain" description="A20-type" evidence="7">
    <location>
        <begin position="19"/>
        <end position="53"/>
    </location>
</feature>
<dbReference type="PANTHER" id="PTHR10634:SF149">
    <property type="entry name" value="AN1-TYPE DOMAIN-CONTAINING PROTEIN-RELATED"/>
    <property type="match status" value="1"/>
</dbReference>
<proteinExistence type="predicted"/>
<evidence type="ECO:0000259" key="8">
    <source>
        <dbReference type="PROSITE" id="PS51039"/>
    </source>
</evidence>
<evidence type="ECO:0000256" key="4">
    <source>
        <dbReference type="ARBA" id="ARBA00022833"/>
    </source>
</evidence>
<keyword evidence="4" id="KW-0862">Zinc</keyword>
<dbReference type="GO" id="GO:0003677">
    <property type="term" value="F:DNA binding"/>
    <property type="evidence" value="ECO:0007669"/>
    <property type="project" value="InterPro"/>
</dbReference>
<dbReference type="AlphaFoldDB" id="A0A9D4ZMT2"/>
<dbReference type="FunFam" id="4.10.1110.10:FF:000001">
    <property type="entry name" value="Zinc finger AN1-type containing 6"/>
    <property type="match status" value="1"/>
</dbReference>
<dbReference type="SMART" id="SM00154">
    <property type="entry name" value="ZnF_AN1"/>
    <property type="match status" value="1"/>
</dbReference>
<dbReference type="PROSITE" id="PS51039">
    <property type="entry name" value="ZF_AN1"/>
    <property type="match status" value="1"/>
</dbReference>
<comment type="caution">
    <text evidence="9">The sequence shown here is derived from an EMBL/GenBank/DDBJ whole genome shotgun (WGS) entry which is preliminary data.</text>
</comment>
<dbReference type="Gene3D" id="4.10.1110.10">
    <property type="entry name" value="AN1-like Zinc finger"/>
    <property type="match status" value="1"/>
</dbReference>
<keyword evidence="10" id="KW-1185">Reference proteome</keyword>
<feature type="region of interest" description="Disordered" evidence="6">
    <location>
        <begin position="92"/>
        <end position="113"/>
    </location>
</feature>
<name>A0A9D4ZMT2_ADICA</name>
<organism evidence="9 10">
    <name type="scientific">Adiantum capillus-veneris</name>
    <name type="common">Maidenhair fern</name>
    <dbReference type="NCBI Taxonomy" id="13818"/>
    <lineage>
        <taxon>Eukaryota</taxon>
        <taxon>Viridiplantae</taxon>
        <taxon>Streptophyta</taxon>
        <taxon>Embryophyta</taxon>
        <taxon>Tracheophyta</taxon>
        <taxon>Polypodiopsida</taxon>
        <taxon>Polypodiidae</taxon>
        <taxon>Polypodiales</taxon>
        <taxon>Pteridineae</taxon>
        <taxon>Pteridaceae</taxon>
        <taxon>Vittarioideae</taxon>
        <taxon>Adiantum</taxon>
    </lineage>
</organism>
<evidence type="ECO:0000259" key="7">
    <source>
        <dbReference type="PROSITE" id="PS51036"/>
    </source>
</evidence>
<dbReference type="Pfam" id="PF01428">
    <property type="entry name" value="zf-AN1"/>
    <property type="match status" value="1"/>
</dbReference>
<sequence>MAQESCKVDADETGCQPPSEFPMLCSNNCGFFGSSTTLNLCSQCYRDVLLKQAKVAEVAAAMSAVHAHPLLENEPHQQAEISVETASSKGAISEAGATSSEGAKSLAEQPSQKPNRCLTCNKRVGLTGFKCRCGGLFCSLHRYNDKHDCTFDYKAAAQNSIRKANPVVRADKLDKI</sequence>
<evidence type="ECO:0000256" key="2">
    <source>
        <dbReference type="ARBA" id="ARBA00022723"/>
    </source>
</evidence>
<dbReference type="Proteomes" id="UP000886520">
    <property type="component" value="Chromosome 4"/>
</dbReference>
<dbReference type="PROSITE" id="PS51036">
    <property type="entry name" value="ZF_A20"/>
    <property type="match status" value="1"/>
</dbReference>
<evidence type="ECO:0000256" key="6">
    <source>
        <dbReference type="SAM" id="MobiDB-lite"/>
    </source>
</evidence>
<dbReference type="OrthoDB" id="428577at2759"/>
<dbReference type="Gene3D" id="1.20.5.4770">
    <property type="match status" value="1"/>
</dbReference>
<dbReference type="SMART" id="SM00259">
    <property type="entry name" value="ZnF_A20"/>
    <property type="match status" value="1"/>
</dbReference>
<dbReference type="GO" id="GO:0008270">
    <property type="term" value="F:zinc ion binding"/>
    <property type="evidence" value="ECO:0007669"/>
    <property type="project" value="UniProtKB-KW"/>
</dbReference>
<protein>
    <submittedName>
        <fullName evidence="9">Uncharacterized protein</fullName>
    </submittedName>
</protein>
<evidence type="ECO:0000313" key="10">
    <source>
        <dbReference type="Proteomes" id="UP000886520"/>
    </source>
</evidence>
<reference evidence="9" key="1">
    <citation type="submission" date="2021-01" db="EMBL/GenBank/DDBJ databases">
        <title>Adiantum capillus-veneris genome.</title>
        <authorList>
            <person name="Fang Y."/>
            <person name="Liao Q."/>
        </authorList>
    </citation>
    <scope>NUCLEOTIDE SEQUENCE</scope>
    <source>
        <strain evidence="9">H3</strain>
        <tissue evidence="9">Leaf</tissue>
    </source>
</reference>
<evidence type="ECO:0000256" key="1">
    <source>
        <dbReference type="ARBA" id="ARBA00003732"/>
    </source>
</evidence>
<comment type="function">
    <text evidence="1">May be involved in environmental stress response.</text>
</comment>
<dbReference type="InterPro" id="IPR000058">
    <property type="entry name" value="Znf_AN1"/>
</dbReference>
<dbReference type="InterPro" id="IPR002653">
    <property type="entry name" value="Znf_A20"/>
</dbReference>
<dbReference type="PANTHER" id="PTHR10634">
    <property type="entry name" value="AN1-TYPE ZINC FINGER PROTEIN"/>
    <property type="match status" value="1"/>
</dbReference>
<gene>
    <name evidence="9" type="ORF">GOP47_0004626</name>
</gene>
<accession>A0A9D4ZMT2</accession>
<dbReference type="InterPro" id="IPR050652">
    <property type="entry name" value="AN1_A20_ZnFinger"/>
</dbReference>
<dbReference type="InterPro" id="IPR035896">
    <property type="entry name" value="AN1-like_Znf"/>
</dbReference>